<dbReference type="Proteomes" id="UP000887569">
    <property type="component" value="Unplaced"/>
</dbReference>
<dbReference type="AlphaFoldDB" id="A0A915A5N5"/>
<evidence type="ECO:0000256" key="1">
    <source>
        <dbReference type="SAM" id="Phobius"/>
    </source>
</evidence>
<sequence length="120" mass="13492">MKVTIADKRPMMPSSLPLWIPVQLVAFLGAVISRFEISGRMNRYTFTGVRHLPNMRTPSLFYLYAHARQILLEKQLNNVAGLEFKKIDVTGLELNLPGAFHLLVAHAALFLWCTDASPAI</sequence>
<keyword evidence="1" id="KW-0472">Membrane</keyword>
<feature type="transmembrane region" description="Helical" evidence="1">
    <location>
        <begin position="16"/>
        <end position="35"/>
    </location>
</feature>
<proteinExistence type="predicted"/>
<protein>
    <submittedName>
        <fullName evidence="3">Protein kinase domain-containing protein</fullName>
    </submittedName>
</protein>
<keyword evidence="1" id="KW-0812">Transmembrane</keyword>
<keyword evidence="1" id="KW-1133">Transmembrane helix</keyword>
<dbReference type="WBParaSite" id="PgE135_g002_t01">
    <property type="protein sequence ID" value="PgE135_g002_t01"/>
    <property type="gene ID" value="PgE135_g002"/>
</dbReference>
<evidence type="ECO:0000313" key="3">
    <source>
        <dbReference type="WBParaSite" id="PgE135_g002_t01"/>
    </source>
</evidence>
<keyword evidence="2" id="KW-1185">Reference proteome</keyword>
<accession>A0A915A5N5</accession>
<name>A0A915A5N5_PARUN</name>
<organism evidence="2 3">
    <name type="scientific">Parascaris univalens</name>
    <name type="common">Nematode worm</name>
    <dbReference type="NCBI Taxonomy" id="6257"/>
    <lineage>
        <taxon>Eukaryota</taxon>
        <taxon>Metazoa</taxon>
        <taxon>Ecdysozoa</taxon>
        <taxon>Nematoda</taxon>
        <taxon>Chromadorea</taxon>
        <taxon>Rhabditida</taxon>
        <taxon>Spirurina</taxon>
        <taxon>Ascaridomorpha</taxon>
        <taxon>Ascaridoidea</taxon>
        <taxon>Ascarididae</taxon>
        <taxon>Parascaris</taxon>
    </lineage>
</organism>
<reference evidence="3" key="1">
    <citation type="submission" date="2022-11" db="UniProtKB">
        <authorList>
            <consortium name="WormBaseParasite"/>
        </authorList>
    </citation>
    <scope>IDENTIFICATION</scope>
</reference>
<evidence type="ECO:0000313" key="2">
    <source>
        <dbReference type="Proteomes" id="UP000887569"/>
    </source>
</evidence>